<dbReference type="GO" id="GO:0016020">
    <property type="term" value="C:membrane"/>
    <property type="evidence" value="ECO:0007669"/>
    <property type="project" value="UniProtKB-SubCell"/>
</dbReference>
<dbReference type="InterPro" id="IPR003148">
    <property type="entry name" value="RCK_N"/>
</dbReference>
<feature type="compositionally biased region" description="Basic and acidic residues" evidence="12">
    <location>
        <begin position="851"/>
        <end position="868"/>
    </location>
</feature>
<feature type="transmembrane region" description="Helical" evidence="13">
    <location>
        <begin position="232"/>
        <end position="254"/>
    </location>
</feature>
<accession>A0A0G4I9G6</accession>
<keyword evidence="6" id="KW-0630">Potassium</keyword>
<feature type="transmembrane region" description="Helical" evidence="13">
    <location>
        <begin position="46"/>
        <end position="69"/>
    </location>
</feature>
<gene>
    <name evidence="16" type="ORF">Cvel_12151</name>
</gene>
<name>A0A0G4I9G6_9ALVE</name>
<evidence type="ECO:0000256" key="9">
    <source>
        <dbReference type="ARBA" id="ARBA00023136"/>
    </source>
</evidence>
<dbReference type="SUPFAM" id="SSF81324">
    <property type="entry name" value="Voltage-gated potassium channels"/>
    <property type="match status" value="1"/>
</dbReference>
<evidence type="ECO:0000256" key="5">
    <source>
        <dbReference type="ARBA" id="ARBA00022826"/>
    </source>
</evidence>
<keyword evidence="7 13" id="KW-1133">Transmembrane helix</keyword>
<feature type="domain" description="RCK N-terminal" evidence="15">
    <location>
        <begin position="345"/>
        <end position="456"/>
    </location>
</feature>
<dbReference type="GO" id="GO:0005267">
    <property type="term" value="F:potassium channel activity"/>
    <property type="evidence" value="ECO:0007669"/>
    <property type="project" value="UniProtKB-KW"/>
</dbReference>
<dbReference type="InterPro" id="IPR047871">
    <property type="entry name" value="K_chnl_Slo-like"/>
</dbReference>
<evidence type="ECO:0000313" key="16">
    <source>
        <dbReference type="EMBL" id="CEM53665.1"/>
    </source>
</evidence>
<keyword evidence="10" id="KW-0407">Ion channel</keyword>
<keyword evidence="3" id="KW-0633">Potassium transport</keyword>
<keyword evidence="9 13" id="KW-0472">Membrane</keyword>
<keyword evidence="5" id="KW-0631">Potassium channel</keyword>
<comment type="catalytic activity">
    <reaction evidence="11">
        <text>K(+)(in) = K(+)(out)</text>
        <dbReference type="Rhea" id="RHEA:29463"/>
        <dbReference type="ChEBI" id="CHEBI:29103"/>
    </reaction>
</comment>
<dbReference type="PANTHER" id="PTHR10027:SF10">
    <property type="entry name" value="SLOWPOKE 2, ISOFORM D"/>
    <property type="match status" value="1"/>
</dbReference>
<feature type="region of interest" description="Disordered" evidence="12">
    <location>
        <begin position="809"/>
        <end position="868"/>
    </location>
</feature>
<feature type="compositionally biased region" description="Polar residues" evidence="12">
    <location>
        <begin position="825"/>
        <end position="839"/>
    </location>
</feature>
<dbReference type="Pfam" id="PF07885">
    <property type="entry name" value="Ion_trans_2"/>
    <property type="match status" value="1"/>
</dbReference>
<evidence type="ECO:0000256" key="12">
    <source>
        <dbReference type="SAM" id="MobiDB-lite"/>
    </source>
</evidence>
<dbReference type="InterPro" id="IPR013099">
    <property type="entry name" value="K_chnl_dom"/>
</dbReference>
<dbReference type="Pfam" id="PF22614">
    <property type="entry name" value="Slo-like_RCK"/>
    <property type="match status" value="1"/>
</dbReference>
<dbReference type="Gene3D" id="1.10.287.70">
    <property type="match status" value="1"/>
</dbReference>
<reference evidence="16" key="1">
    <citation type="submission" date="2014-11" db="EMBL/GenBank/DDBJ databases">
        <authorList>
            <person name="Otto D Thomas"/>
            <person name="Naeem Raeece"/>
        </authorList>
    </citation>
    <scope>NUCLEOTIDE SEQUENCE</scope>
</reference>
<evidence type="ECO:0000256" key="2">
    <source>
        <dbReference type="ARBA" id="ARBA00022448"/>
    </source>
</evidence>
<evidence type="ECO:0000256" key="6">
    <source>
        <dbReference type="ARBA" id="ARBA00022958"/>
    </source>
</evidence>
<evidence type="ECO:0000256" key="4">
    <source>
        <dbReference type="ARBA" id="ARBA00022692"/>
    </source>
</evidence>
<evidence type="ECO:0000256" key="1">
    <source>
        <dbReference type="ARBA" id="ARBA00004141"/>
    </source>
</evidence>
<feature type="transmembrane region" description="Helical" evidence="13">
    <location>
        <begin position="12"/>
        <end position="34"/>
    </location>
</feature>
<dbReference type="VEuPathDB" id="CryptoDB:Cvel_12151"/>
<feature type="region of interest" description="Disordered" evidence="12">
    <location>
        <begin position="891"/>
        <end position="942"/>
    </location>
</feature>
<feature type="compositionally biased region" description="Basic and acidic residues" evidence="12">
    <location>
        <begin position="929"/>
        <end position="941"/>
    </location>
</feature>
<sequence>MKPDIAIKTRRWSEAVVASILFCGALGSLIYLNIQTYQRHWENQLLSWAHALAFMFGSQILSAISLVFFTTSFREEIFLPADLVRLLTVQICGCCARRKNYQKSAAESRTALWKSLEALWTTVEPVYHFSRVLRTLIWAVYWGYATQFWVRDNGQDPEWNFRNFSEDPDRIFDTLERAYLTCITLDFLVDVVVSPKIWTQIISFGFLACSRLPAIFSGPYATKIFPFVSPDALSLLNSVAVLLTTLFGYASLMWVLEGLKLEGGTGNSLVGRSVPDYIYFSVVTVSTIGYGDISPQTIFGKWVTVGFILFVLFRLPDELNKLASLLSAPPRAIGKKPGVRDCARFLLLVGKVTPKQVYVFVEEVVNYADIKPEKVVLLTPSSPTDFREVVSTLNDRMGVSLRVRQGDAGDEGSLEDLNVVNAQYARVIFVFSDIASPYPDREDRKTILRVLGIRKFFLSEGLSGTSMDNVVVQLNQPGPMANQAYALGVHSVITFNAVKMSLLAREAQGCAGLTTVVRNLTRSMAALRVEEDEVTEEEIAGAFDQNVMEEEGTRVLTAGLYRFGSTFEIYKTRCPSWAVGQSFEDVTFAALAAPVRIILVGLIRHVAQDSDEYGDRTAARLQRTNTSAMISKGNDTNGMRGSNTEETEEKAGASFVHLNPVGMTLRHSDFLIVIARERKDSALFSTSSLSDMGPEKGRDQRRTRAIECGQAVEREKKKQQQGGERGQSVRIHTGDTQVDRKGPTGPQYVPVGQHEAPPPPVAPASSSNAGYCLAFCAAPVDLRNAEMERDEEPVDCEALEAGALLHHHAGAPSEEGGDPFGDCSPSPSGTSLDGGNSSADFFRGASQGVLESREAQKVHGETRAEDREAVQRLEEGTHLQKPLTAEALTHSAAEPPPPHQQQAEEDENQNPSETTRRLLFNNERQASVEGKRETYTPRKDSTGIALTGDELMIRKEGEWRARMQVDSIEEAREYWKQCGTDPNLPFVLALFWPTALDLWLESFANFKKKSNSDLNVVVLCPKLPVKFDEWAPLTNYRHFVAFIEANPMDEGALAMAGVLDPLLNGVIVFQGSKAVEFTLFAGDSDVSVVLAKLKAQSILKSIRKGPDSDPPKDIANNKGLWKIHVVGELMDIKNLRFFDNSRWWPLDSTQEDGGGEEMESAYLHSVAYAAGQVFANDFLFGLVCNSGKICTSMVDTLLRDRIRPKKVPPSSPQAKGGAGRPASMKLPLGQSHMSSVGGNKFPSLFEMRNARDVALEFMGESPSTCIELWALPPSFEGKQFGDLQDWALVERKVIVLGLYRADQFITDEILPSPGTAGTAGLGKKKSMGLILGDFGAETRRRNSTCTAPPRGTVLLDTDRVYVIPPGPSRPPPLSEEDAGELLIAQMPW</sequence>
<evidence type="ECO:0000256" key="10">
    <source>
        <dbReference type="ARBA" id="ARBA00023303"/>
    </source>
</evidence>
<feature type="region of interest" description="Disordered" evidence="12">
    <location>
        <begin position="708"/>
        <end position="765"/>
    </location>
</feature>
<evidence type="ECO:0000256" key="7">
    <source>
        <dbReference type="ARBA" id="ARBA00022989"/>
    </source>
</evidence>
<proteinExistence type="predicted"/>
<evidence type="ECO:0000256" key="3">
    <source>
        <dbReference type="ARBA" id="ARBA00022538"/>
    </source>
</evidence>
<evidence type="ECO:0000256" key="8">
    <source>
        <dbReference type="ARBA" id="ARBA00023065"/>
    </source>
</evidence>
<keyword evidence="4 13" id="KW-0812">Transmembrane</keyword>
<evidence type="ECO:0000256" key="11">
    <source>
        <dbReference type="ARBA" id="ARBA00034430"/>
    </source>
</evidence>
<feature type="domain" description="Potassium channel" evidence="14">
    <location>
        <begin position="270"/>
        <end position="311"/>
    </location>
</feature>
<evidence type="ECO:0000256" key="13">
    <source>
        <dbReference type="SAM" id="Phobius"/>
    </source>
</evidence>
<dbReference type="EMBL" id="CDMZ01005714">
    <property type="protein sequence ID" value="CEM53665.1"/>
    <property type="molecule type" value="Genomic_DNA"/>
</dbReference>
<dbReference type="PANTHER" id="PTHR10027">
    <property type="entry name" value="CALCIUM-ACTIVATED POTASSIUM CHANNEL ALPHA CHAIN"/>
    <property type="match status" value="1"/>
</dbReference>
<organism evidence="16">
    <name type="scientific">Chromera velia CCMP2878</name>
    <dbReference type="NCBI Taxonomy" id="1169474"/>
    <lineage>
        <taxon>Eukaryota</taxon>
        <taxon>Sar</taxon>
        <taxon>Alveolata</taxon>
        <taxon>Colpodellida</taxon>
        <taxon>Chromeraceae</taxon>
        <taxon>Chromera</taxon>
    </lineage>
</organism>
<evidence type="ECO:0000259" key="14">
    <source>
        <dbReference type="Pfam" id="PF07885"/>
    </source>
</evidence>
<protein>
    <submittedName>
        <fullName evidence="16">Uncharacterized protein</fullName>
    </submittedName>
</protein>
<keyword evidence="8" id="KW-0406">Ion transport</keyword>
<evidence type="ECO:0000259" key="15">
    <source>
        <dbReference type="Pfam" id="PF22614"/>
    </source>
</evidence>
<comment type="subcellular location">
    <subcellularLocation>
        <location evidence="1">Membrane</location>
        <topology evidence="1">Multi-pass membrane protein</topology>
    </subcellularLocation>
</comment>
<keyword evidence="2" id="KW-0813">Transport</keyword>
<feature type="region of interest" description="Disordered" evidence="12">
    <location>
        <begin position="1202"/>
        <end position="1224"/>
    </location>
</feature>